<proteinExistence type="predicted"/>
<feature type="non-terminal residue" evidence="1">
    <location>
        <position position="1"/>
    </location>
</feature>
<dbReference type="EMBL" id="BARW01037792">
    <property type="protein sequence ID" value="GAJ18152.1"/>
    <property type="molecule type" value="Genomic_DNA"/>
</dbReference>
<accession>X1VHY1</accession>
<evidence type="ECO:0000313" key="1">
    <source>
        <dbReference type="EMBL" id="GAJ18152.1"/>
    </source>
</evidence>
<gene>
    <name evidence="1" type="ORF">S12H4_58242</name>
</gene>
<name>X1VHY1_9ZZZZ</name>
<reference evidence="1" key="1">
    <citation type="journal article" date="2014" name="Front. Microbiol.">
        <title>High frequency of phylogenetically diverse reductive dehalogenase-homologous genes in deep subseafloor sedimentary metagenomes.</title>
        <authorList>
            <person name="Kawai M."/>
            <person name="Futagami T."/>
            <person name="Toyoda A."/>
            <person name="Takaki Y."/>
            <person name="Nishi S."/>
            <person name="Hori S."/>
            <person name="Arai W."/>
            <person name="Tsubouchi T."/>
            <person name="Morono Y."/>
            <person name="Uchiyama I."/>
            <person name="Ito T."/>
            <person name="Fujiyama A."/>
            <person name="Inagaki F."/>
            <person name="Takami H."/>
        </authorList>
    </citation>
    <scope>NUCLEOTIDE SEQUENCE</scope>
    <source>
        <strain evidence="1">Expedition CK06-06</strain>
    </source>
</reference>
<organism evidence="1">
    <name type="scientific">marine sediment metagenome</name>
    <dbReference type="NCBI Taxonomy" id="412755"/>
    <lineage>
        <taxon>unclassified sequences</taxon>
        <taxon>metagenomes</taxon>
        <taxon>ecological metagenomes</taxon>
    </lineage>
</organism>
<sequence>VKKTEAGKQAMRAFARPVIIFLFIAGAGAFRIGGLQAVDEITTWDILTFAMAGEWVLERPVIKMLTRQP</sequence>
<protein>
    <submittedName>
        <fullName evidence="1">Uncharacterized protein</fullName>
    </submittedName>
</protein>
<comment type="caution">
    <text evidence="1">The sequence shown here is derived from an EMBL/GenBank/DDBJ whole genome shotgun (WGS) entry which is preliminary data.</text>
</comment>
<dbReference type="AlphaFoldDB" id="X1VHY1"/>